<dbReference type="Gene3D" id="3.40.50.1820">
    <property type="entry name" value="alpha/beta hydrolase"/>
    <property type="match status" value="1"/>
</dbReference>
<dbReference type="GO" id="GO:0097176">
    <property type="term" value="P:epoxide metabolic process"/>
    <property type="evidence" value="ECO:0007669"/>
    <property type="project" value="TreeGrafter"/>
</dbReference>
<reference evidence="6 7" key="1">
    <citation type="submission" date="2019-03" db="EMBL/GenBank/DDBJ databases">
        <title>Genomic Encyclopedia of Type Strains, Phase IV (KMG-IV): sequencing the most valuable type-strain genomes for metagenomic binning, comparative biology and taxonomic classification.</title>
        <authorList>
            <person name="Goeker M."/>
        </authorList>
    </citation>
    <scope>NUCLEOTIDE SEQUENCE [LARGE SCALE GENOMIC DNA]</scope>
    <source>
        <strain evidence="6 7">DSM 45361</strain>
    </source>
</reference>
<name>A0A4R6S5H6_LABRH</name>
<dbReference type="AlphaFoldDB" id="A0A4R6S5H6"/>
<evidence type="ECO:0000259" key="5">
    <source>
        <dbReference type="Pfam" id="PF06441"/>
    </source>
</evidence>
<feature type="domain" description="Epoxide hydrolase N-terminal" evidence="5">
    <location>
        <begin position="6"/>
        <end position="124"/>
    </location>
</feature>
<dbReference type="Pfam" id="PF06441">
    <property type="entry name" value="EHN"/>
    <property type="match status" value="1"/>
</dbReference>
<comment type="similarity">
    <text evidence="1">Belongs to the peptidase S33 family.</text>
</comment>
<evidence type="ECO:0000256" key="2">
    <source>
        <dbReference type="ARBA" id="ARBA00022797"/>
    </source>
</evidence>
<feature type="active site" description="Nucleophile" evidence="4">
    <location>
        <position position="189"/>
    </location>
</feature>
<dbReference type="InterPro" id="IPR029058">
    <property type="entry name" value="AB_hydrolase_fold"/>
</dbReference>
<keyword evidence="3" id="KW-0378">Hydrolase</keyword>
<keyword evidence="7" id="KW-1185">Reference proteome</keyword>
<dbReference type="InterPro" id="IPR016292">
    <property type="entry name" value="Epoxide_hydrolase"/>
</dbReference>
<evidence type="ECO:0000256" key="3">
    <source>
        <dbReference type="ARBA" id="ARBA00022801"/>
    </source>
</evidence>
<dbReference type="InterPro" id="IPR000639">
    <property type="entry name" value="Epox_hydrolase-like"/>
</dbReference>
<dbReference type="InterPro" id="IPR010497">
    <property type="entry name" value="Epoxide_hydro_N"/>
</dbReference>
<protein>
    <submittedName>
        <fullName evidence="6">Pimeloyl-ACP methyl ester carboxylesterase</fullName>
    </submittedName>
</protein>
<proteinExistence type="inferred from homology"/>
<dbReference type="SUPFAM" id="SSF53474">
    <property type="entry name" value="alpha/beta-Hydrolases"/>
    <property type="match status" value="1"/>
</dbReference>
<organism evidence="6 7">
    <name type="scientific">Labedaea rhizosphaerae</name>
    <dbReference type="NCBI Taxonomy" id="598644"/>
    <lineage>
        <taxon>Bacteria</taxon>
        <taxon>Bacillati</taxon>
        <taxon>Actinomycetota</taxon>
        <taxon>Actinomycetes</taxon>
        <taxon>Pseudonocardiales</taxon>
        <taxon>Pseudonocardiaceae</taxon>
        <taxon>Labedaea</taxon>
    </lineage>
</organism>
<evidence type="ECO:0000256" key="4">
    <source>
        <dbReference type="PIRSR" id="PIRSR001112-1"/>
    </source>
</evidence>
<gene>
    <name evidence="6" type="ORF">EV186_106400</name>
</gene>
<accession>A0A4R6S5H6</accession>
<evidence type="ECO:0000313" key="6">
    <source>
        <dbReference type="EMBL" id="TDP94006.1"/>
    </source>
</evidence>
<feature type="active site" description="Proton acceptor" evidence="4">
    <location>
        <position position="358"/>
    </location>
</feature>
<comment type="caution">
    <text evidence="6">The sequence shown here is derived from an EMBL/GenBank/DDBJ whole genome shotgun (WGS) entry which is preliminary data.</text>
</comment>
<dbReference type="EMBL" id="SNXZ01000006">
    <property type="protein sequence ID" value="TDP94006.1"/>
    <property type="molecule type" value="Genomic_DNA"/>
</dbReference>
<dbReference type="OrthoDB" id="5171248at2"/>
<feature type="active site" description="Proton donor" evidence="4">
    <location>
        <position position="307"/>
    </location>
</feature>
<dbReference type="PIRSF" id="PIRSF001112">
    <property type="entry name" value="Epoxide_hydrolase"/>
    <property type="match status" value="1"/>
</dbReference>
<sequence length="384" mass="43094">MTNSEINPFRIDVPQADLDDLADRLARVRWADELPASELAALPAEGPVQPGWQYGVPVDFVRRLVELWRTEYDWRAWEAKLNAYPQFTTEIDGQNIHFLHVRSPRPDATPLILTHGWPNSVVEYLDLIEPLTNPGADDPAFHLVIPSLPGFGFSGPTHERGWNRHRTARAWAELMRRLGYERYGAHGNDAGAFVSPEVGRIDPEHVIGVHVTQLFSFPSGDPAEFAGMTEQELEYLRFLQAFNDNMTGYAKLQETAPQNLAHALADSPTGQLAWSAQLLAGTPAEHLLTNATIYWLTNTAASAARFYYEDNHVEHPTTPTTTPTGLASFAYDFTPLRRFAERDHANIVSWNEFDKGGHWATQDAPELLVADLRQFFKALNTARG</sequence>
<keyword evidence="2" id="KW-0058">Aromatic hydrocarbons catabolism</keyword>
<dbReference type="PANTHER" id="PTHR21661">
    <property type="entry name" value="EPOXIDE HYDROLASE 1-RELATED"/>
    <property type="match status" value="1"/>
</dbReference>
<dbReference type="PRINTS" id="PR00412">
    <property type="entry name" value="EPOXHYDRLASE"/>
</dbReference>
<dbReference type="GO" id="GO:0004301">
    <property type="term" value="F:epoxide hydrolase activity"/>
    <property type="evidence" value="ECO:0007669"/>
    <property type="project" value="TreeGrafter"/>
</dbReference>
<evidence type="ECO:0000313" key="7">
    <source>
        <dbReference type="Proteomes" id="UP000295444"/>
    </source>
</evidence>
<dbReference type="Proteomes" id="UP000295444">
    <property type="component" value="Unassembled WGS sequence"/>
</dbReference>
<dbReference type="RefSeq" id="WP_133852980.1">
    <property type="nucleotide sequence ID" value="NZ_SNXZ01000006.1"/>
</dbReference>
<dbReference type="PANTHER" id="PTHR21661:SF35">
    <property type="entry name" value="EPOXIDE HYDROLASE"/>
    <property type="match status" value="1"/>
</dbReference>
<evidence type="ECO:0000256" key="1">
    <source>
        <dbReference type="ARBA" id="ARBA00010088"/>
    </source>
</evidence>